<sequence length="418" mass="46922">MDEVRDILPSKGQTRLYLFQHRIPHSYQTVLKSYAACLGSNDAPLPKGIKGSDLVKLKNVLETHRKRTGSIVKSALRLEANLIERAAELGDNTAIALLCGRTLLTPLKENISEEERKQEEDDRLHAVKLLDELSQEHDFGLAYKIKGDVAYKHGSVTKAESLYQACIDSLPATGSRDSDSNTATLRVECLRNIGIIRFRDFDIETSRTYFELAVLEAENNEVGNPVQAMDCHYYLGQIMSESDKQRARYHLEQAARQGLKESFAPLGFLLLNYFSRSDLAQEWFDLGADIGEVTSLIGQFDVAMLQENYEQAEKSLEKIKKNVLASDPNSVENQQTPAELLNQILKTRSDAIEKLEKTRPPSVEIAKETVSETTVTAGESENTPDVDSKSIENGKTQKEEVAQSSNYNELKNTSRWDF</sequence>
<dbReference type="Proteomes" id="UP000398389">
    <property type="component" value="Unassembled WGS sequence"/>
</dbReference>
<organism evidence="2 3">
    <name type="scientific">Magnusiomyces paraingens</name>
    <dbReference type="NCBI Taxonomy" id="2606893"/>
    <lineage>
        <taxon>Eukaryota</taxon>
        <taxon>Fungi</taxon>
        <taxon>Dikarya</taxon>
        <taxon>Ascomycota</taxon>
        <taxon>Saccharomycotina</taxon>
        <taxon>Dipodascomycetes</taxon>
        <taxon>Dipodascales</taxon>
        <taxon>Dipodascaceae</taxon>
        <taxon>Magnusiomyces</taxon>
    </lineage>
</organism>
<dbReference type="EMBL" id="CABVLU010000003">
    <property type="protein sequence ID" value="VVT53719.1"/>
    <property type="molecule type" value="Genomic_DNA"/>
</dbReference>
<feature type="compositionally biased region" description="Basic and acidic residues" evidence="1">
    <location>
        <begin position="386"/>
        <end position="401"/>
    </location>
</feature>
<dbReference type="GeneID" id="43582531"/>
<evidence type="ECO:0000313" key="2">
    <source>
        <dbReference type="EMBL" id="VVT53719.1"/>
    </source>
</evidence>
<dbReference type="OrthoDB" id="1658288at2759"/>
<dbReference type="Gene3D" id="1.25.40.10">
    <property type="entry name" value="Tetratricopeptide repeat domain"/>
    <property type="match status" value="1"/>
</dbReference>
<dbReference type="RefSeq" id="XP_031854322.1">
    <property type="nucleotide sequence ID" value="XM_031998431.1"/>
</dbReference>
<evidence type="ECO:0000313" key="3">
    <source>
        <dbReference type="Proteomes" id="UP000398389"/>
    </source>
</evidence>
<dbReference type="AlphaFoldDB" id="A0A5E8BT22"/>
<keyword evidence="3" id="KW-1185">Reference proteome</keyword>
<feature type="compositionally biased region" description="Polar residues" evidence="1">
    <location>
        <begin position="402"/>
        <end position="411"/>
    </location>
</feature>
<protein>
    <submittedName>
        <fullName evidence="2">Uncharacterized protein</fullName>
    </submittedName>
</protein>
<gene>
    <name evidence="2" type="ORF">SAPINGB_P003715</name>
</gene>
<proteinExistence type="predicted"/>
<accession>A0A5E8BT22</accession>
<evidence type="ECO:0000256" key="1">
    <source>
        <dbReference type="SAM" id="MobiDB-lite"/>
    </source>
</evidence>
<feature type="region of interest" description="Disordered" evidence="1">
    <location>
        <begin position="367"/>
        <end position="418"/>
    </location>
</feature>
<name>A0A5E8BT22_9ASCO</name>
<reference evidence="2 3" key="1">
    <citation type="submission" date="2019-09" db="EMBL/GenBank/DDBJ databases">
        <authorList>
            <person name="Brejova B."/>
        </authorList>
    </citation>
    <scope>NUCLEOTIDE SEQUENCE [LARGE SCALE GENOMIC DNA]</scope>
</reference>
<feature type="compositionally biased region" description="Polar residues" evidence="1">
    <location>
        <begin position="371"/>
        <end position="385"/>
    </location>
</feature>
<dbReference type="SUPFAM" id="SSF81901">
    <property type="entry name" value="HCP-like"/>
    <property type="match status" value="1"/>
</dbReference>
<dbReference type="InterPro" id="IPR011990">
    <property type="entry name" value="TPR-like_helical_dom_sf"/>
</dbReference>